<name>A0AAW1LWR5_POPJA</name>
<accession>A0AAW1LWR5</accession>
<dbReference type="EMBL" id="JASPKY010000087">
    <property type="protein sequence ID" value="KAK9738399.1"/>
    <property type="molecule type" value="Genomic_DNA"/>
</dbReference>
<gene>
    <name evidence="1" type="ORF">QE152_g9876</name>
</gene>
<proteinExistence type="predicted"/>
<evidence type="ECO:0000313" key="2">
    <source>
        <dbReference type="Proteomes" id="UP001458880"/>
    </source>
</evidence>
<dbReference type="Proteomes" id="UP001458880">
    <property type="component" value="Unassembled WGS sequence"/>
</dbReference>
<dbReference type="AlphaFoldDB" id="A0AAW1LWR5"/>
<evidence type="ECO:0000313" key="1">
    <source>
        <dbReference type="EMBL" id="KAK9738399.1"/>
    </source>
</evidence>
<organism evidence="1 2">
    <name type="scientific">Popillia japonica</name>
    <name type="common">Japanese beetle</name>
    <dbReference type="NCBI Taxonomy" id="7064"/>
    <lineage>
        <taxon>Eukaryota</taxon>
        <taxon>Metazoa</taxon>
        <taxon>Ecdysozoa</taxon>
        <taxon>Arthropoda</taxon>
        <taxon>Hexapoda</taxon>
        <taxon>Insecta</taxon>
        <taxon>Pterygota</taxon>
        <taxon>Neoptera</taxon>
        <taxon>Endopterygota</taxon>
        <taxon>Coleoptera</taxon>
        <taxon>Polyphaga</taxon>
        <taxon>Scarabaeiformia</taxon>
        <taxon>Scarabaeidae</taxon>
        <taxon>Rutelinae</taxon>
        <taxon>Popillia</taxon>
    </lineage>
</organism>
<keyword evidence="2" id="KW-1185">Reference proteome</keyword>
<comment type="caution">
    <text evidence="1">The sequence shown here is derived from an EMBL/GenBank/DDBJ whole genome shotgun (WGS) entry which is preliminary data.</text>
</comment>
<reference evidence="1 2" key="1">
    <citation type="journal article" date="2024" name="BMC Genomics">
        <title>De novo assembly and annotation of Popillia japonica's genome with initial clues to its potential as an invasive pest.</title>
        <authorList>
            <person name="Cucini C."/>
            <person name="Boschi S."/>
            <person name="Funari R."/>
            <person name="Cardaioli E."/>
            <person name="Iannotti N."/>
            <person name="Marturano G."/>
            <person name="Paoli F."/>
            <person name="Bruttini M."/>
            <person name="Carapelli A."/>
            <person name="Frati F."/>
            <person name="Nardi F."/>
        </authorList>
    </citation>
    <scope>NUCLEOTIDE SEQUENCE [LARGE SCALE GENOMIC DNA]</scope>
    <source>
        <strain evidence="1">DMR45628</strain>
    </source>
</reference>
<sequence length="117" mass="13525">MFEVEERRRREKNLVIFNLEDTNSRDNDIKAAKVVIHFLNPNIETESHSLGKKYLPDKRRPLKVTVTSLAESHSLGKKYLPDKRRPLKVTVTSLDEVKAIMRNARKLNQFPGGSKIL</sequence>
<protein>
    <submittedName>
        <fullName evidence="1">Uncharacterized protein</fullName>
    </submittedName>
</protein>